<evidence type="ECO:0000256" key="8">
    <source>
        <dbReference type="ARBA" id="ARBA00047315"/>
    </source>
</evidence>
<sequence length="260" mass="27010">MTTPKVALVTGAGQGIGRGIALALAADGHDIVVADLEFQREKGLGVVAEIEALGRRAIFVSADVSKKADITAAVAAAEEQLGGFDVIVNNAGIAQVKPISDITEEDLNKIFQINVNSVVFGIQAASESFIRRSVKGRIISAASIAAIKGFPILGAYSASKFAVRGLTQVAAQELAPNGITVNAYGPGIVGTGMWELIDSELSKINGKPLGQNLKENVDSIALGRIETPEDVAGVVSFFASDRAQYVTGQVLLVDGGMLYN</sequence>
<organism evidence="12 13">
    <name type="scientific">Mycetocola reblochoni REB411</name>
    <dbReference type="NCBI Taxonomy" id="1255698"/>
    <lineage>
        <taxon>Bacteria</taxon>
        <taxon>Bacillati</taxon>
        <taxon>Actinomycetota</taxon>
        <taxon>Actinomycetes</taxon>
        <taxon>Micrococcales</taxon>
        <taxon>Microbacteriaceae</taxon>
        <taxon>Mycetocola</taxon>
    </lineage>
</organism>
<keyword evidence="13" id="KW-1185">Reference proteome</keyword>
<comment type="catalytic activity">
    <reaction evidence="8">
        <text>(S)-acetoin + NAD(+) = diacetyl + NADH + H(+)</text>
        <dbReference type="Rhea" id="RHEA:27286"/>
        <dbReference type="ChEBI" id="CHEBI:15378"/>
        <dbReference type="ChEBI" id="CHEBI:15687"/>
        <dbReference type="ChEBI" id="CHEBI:16583"/>
        <dbReference type="ChEBI" id="CHEBI:57540"/>
        <dbReference type="ChEBI" id="CHEBI:57945"/>
        <dbReference type="EC" id="1.1.1.304"/>
    </reaction>
</comment>
<protein>
    <recommendedName>
        <fullName evidence="3">Diacetyl reductase [(S)-acetoin forming]</fullName>
        <ecNumber evidence="2">1.1.1.304</ecNumber>
    </recommendedName>
    <alternativeName>
        <fullName evidence="6">Acetoin(diacetyl) reductase</fullName>
    </alternativeName>
    <alternativeName>
        <fullName evidence="7">Meso-2,3-butanediol dehydrogenase</fullName>
    </alternativeName>
</protein>
<accession>A0A1R4ILK8</accession>
<dbReference type="NCBIfam" id="TIGR02415">
    <property type="entry name" value="23BDH"/>
    <property type="match status" value="1"/>
</dbReference>
<dbReference type="EMBL" id="FUKR01000014">
    <property type="protein sequence ID" value="SJN20464.1"/>
    <property type="molecule type" value="Genomic_DNA"/>
</dbReference>
<dbReference type="PANTHER" id="PTHR43639">
    <property type="entry name" value="OXIDOREDUCTASE, SHORT-CHAIN DEHYDROGENASE/REDUCTASE FAMILY (AFU_ORTHOLOGUE AFUA_5G02870)"/>
    <property type="match status" value="1"/>
</dbReference>
<evidence type="ECO:0000259" key="11">
    <source>
        <dbReference type="SMART" id="SM00822"/>
    </source>
</evidence>
<evidence type="ECO:0000256" key="4">
    <source>
        <dbReference type="ARBA" id="ARBA00023002"/>
    </source>
</evidence>
<dbReference type="GO" id="GO:0052588">
    <property type="term" value="F:diacetyl reductase ((S)-acetoin forming) (NAD+) activity"/>
    <property type="evidence" value="ECO:0007669"/>
    <property type="project" value="UniProtKB-EC"/>
</dbReference>
<dbReference type="FunFam" id="3.40.50.720:FF:000084">
    <property type="entry name" value="Short-chain dehydrogenase reductase"/>
    <property type="match status" value="1"/>
</dbReference>
<feature type="binding site" evidence="10">
    <location>
        <begin position="186"/>
        <end position="191"/>
    </location>
    <ligand>
        <name>NAD(+)</name>
        <dbReference type="ChEBI" id="CHEBI:57540"/>
    </ligand>
</feature>
<dbReference type="AlphaFoldDB" id="A0A1R4ILK8"/>
<evidence type="ECO:0000256" key="6">
    <source>
        <dbReference type="ARBA" id="ARBA00029989"/>
    </source>
</evidence>
<feature type="binding site" evidence="10">
    <location>
        <position position="160"/>
    </location>
    <ligand>
        <name>NAD(+)</name>
        <dbReference type="ChEBI" id="CHEBI:57540"/>
    </ligand>
</feature>
<evidence type="ECO:0000256" key="3">
    <source>
        <dbReference type="ARBA" id="ARBA00016110"/>
    </source>
</evidence>
<evidence type="ECO:0000256" key="2">
    <source>
        <dbReference type="ARBA" id="ARBA00012848"/>
    </source>
</evidence>
<dbReference type="Gene3D" id="3.40.50.720">
    <property type="entry name" value="NAD(P)-binding Rossmann-like Domain"/>
    <property type="match status" value="1"/>
</dbReference>
<dbReference type="GO" id="GO:0045150">
    <property type="term" value="P:acetoin catabolic process"/>
    <property type="evidence" value="ECO:0007669"/>
    <property type="project" value="InterPro"/>
</dbReference>
<reference evidence="13" key="1">
    <citation type="submission" date="2017-02" db="EMBL/GenBank/DDBJ databases">
        <authorList>
            <person name="Dridi B."/>
        </authorList>
    </citation>
    <scope>NUCLEOTIDE SEQUENCE [LARGE SCALE GENOMIC DNA]</scope>
    <source>
        <strain evidence="13">EB411</strain>
    </source>
</reference>
<gene>
    <name evidence="12" type="ORF">FM119_02340</name>
</gene>
<evidence type="ECO:0000313" key="13">
    <source>
        <dbReference type="Proteomes" id="UP000196778"/>
    </source>
</evidence>
<evidence type="ECO:0000256" key="1">
    <source>
        <dbReference type="ARBA" id="ARBA00006484"/>
    </source>
</evidence>
<dbReference type="InterPro" id="IPR036291">
    <property type="entry name" value="NAD(P)-bd_dom_sf"/>
</dbReference>
<dbReference type="SMART" id="SM00822">
    <property type="entry name" value="PKS_KR"/>
    <property type="match status" value="1"/>
</dbReference>
<evidence type="ECO:0000256" key="5">
    <source>
        <dbReference type="ARBA" id="ARBA00023027"/>
    </source>
</evidence>
<feature type="binding site" evidence="10">
    <location>
        <position position="156"/>
    </location>
    <ligand>
        <name>NAD(+)</name>
        <dbReference type="ChEBI" id="CHEBI:57540"/>
    </ligand>
</feature>
<dbReference type="InterPro" id="IPR020904">
    <property type="entry name" value="Sc_DH/Rdtase_CS"/>
</dbReference>
<feature type="domain" description="Ketoreductase" evidence="11">
    <location>
        <begin position="5"/>
        <end position="187"/>
    </location>
</feature>
<feature type="binding site" evidence="10">
    <location>
        <begin position="63"/>
        <end position="64"/>
    </location>
    <ligand>
        <name>NAD(+)</name>
        <dbReference type="ChEBI" id="CHEBI:57540"/>
    </ligand>
</feature>
<dbReference type="PANTHER" id="PTHR43639:SF1">
    <property type="entry name" value="SHORT-CHAIN DEHYDROGENASE_REDUCTASE FAMILY PROTEIN"/>
    <property type="match status" value="1"/>
</dbReference>
<evidence type="ECO:0000256" key="10">
    <source>
        <dbReference type="PIRSR" id="PIRSR614007-2"/>
    </source>
</evidence>
<dbReference type="PROSITE" id="PS00061">
    <property type="entry name" value="ADH_SHORT"/>
    <property type="match status" value="1"/>
</dbReference>
<dbReference type="NCBIfam" id="NF005559">
    <property type="entry name" value="PRK07231.1"/>
    <property type="match status" value="1"/>
</dbReference>
<dbReference type="Proteomes" id="UP000196778">
    <property type="component" value="Unassembled WGS sequence"/>
</dbReference>
<name>A0A1R4ILK8_9MICO</name>
<feature type="binding site" evidence="10">
    <location>
        <position position="90"/>
    </location>
    <ligand>
        <name>NAD(+)</name>
        <dbReference type="ChEBI" id="CHEBI:57540"/>
    </ligand>
</feature>
<dbReference type="InterPro" id="IPR002347">
    <property type="entry name" value="SDR_fam"/>
</dbReference>
<keyword evidence="4 12" id="KW-0560">Oxidoreductase</keyword>
<dbReference type="OrthoDB" id="286404at2"/>
<keyword evidence="5 10" id="KW-0520">NAD</keyword>
<dbReference type="InterPro" id="IPR014007">
    <property type="entry name" value="23BDH"/>
</dbReference>
<dbReference type="PRINTS" id="PR00080">
    <property type="entry name" value="SDRFAMILY"/>
</dbReference>
<feature type="binding site" evidence="10">
    <location>
        <begin position="14"/>
        <end position="16"/>
    </location>
    <ligand>
        <name>NAD(+)</name>
        <dbReference type="ChEBI" id="CHEBI:57540"/>
    </ligand>
</feature>
<evidence type="ECO:0000256" key="9">
    <source>
        <dbReference type="PIRSR" id="PIRSR614007-1"/>
    </source>
</evidence>
<evidence type="ECO:0000256" key="7">
    <source>
        <dbReference type="ARBA" id="ARBA00031758"/>
    </source>
</evidence>
<feature type="binding site" evidence="10">
    <location>
        <position position="35"/>
    </location>
    <ligand>
        <name>NAD(+)</name>
        <dbReference type="ChEBI" id="CHEBI:57540"/>
    </ligand>
</feature>
<comment type="similarity">
    <text evidence="1">Belongs to the short-chain dehydrogenases/reductases (SDR) family.</text>
</comment>
<dbReference type="PRINTS" id="PR00081">
    <property type="entry name" value="GDHRDH"/>
</dbReference>
<evidence type="ECO:0000313" key="12">
    <source>
        <dbReference type="EMBL" id="SJN20464.1"/>
    </source>
</evidence>
<dbReference type="RefSeq" id="WP_087136090.1">
    <property type="nucleotide sequence ID" value="NZ_FUKR01000014.1"/>
</dbReference>
<dbReference type="EC" id="1.1.1.304" evidence="2"/>
<dbReference type="InterPro" id="IPR057326">
    <property type="entry name" value="KR_dom"/>
</dbReference>
<dbReference type="Pfam" id="PF13561">
    <property type="entry name" value="adh_short_C2"/>
    <property type="match status" value="1"/>
</dbReference>
<dbReference type="SUPFAM" id="SSF51735">
    <property type="entry name" value="NAD(P)-binding Rossmann-fold domains"/>
    <property type="match status" value="1"/>
</dbReference>
<proteinExistence type="inferred from homology"/>
<feature type="active site" description="Proton acceptor" evidence="9">
    <location>
        <position position="156"/>
    </location>
</feature>